<dbReference type="Proteomes" id="UP000245021">
    <property type="component" value="Unassembled WGS sequence"/>
</dbReference>
<dbReference type="PANTHER" id="PTHR31645:SF0">
    <property type="entry name" value="OLIGOPEPTIDE TRANSPORTER YGL114W-RELATED"/>
    <property type="match status" value="1"/>
</dbReference>
<comment type="caution">
    <text evidence="7">The sequence shown here is derived from an EMBL/GenBank/DDBJ whole genome shotgun (WGS) entry which is preliminary data.</text>
</comment>
<feature type="transmembrane region" description="Helical" evidence="6">
    <location>
        <begin position="178"/>
        <end position="201"/>
    </location>
</feature>
<feature type="transmembrane region" description="Helical" evidence="6">
    <location>
        <begin position="615"/>
        <end position="634"/>
    </location>
</feature>
<protein>
    <submittedName>
        <fullName evidence="7">Peptide transporter</fullName>
    </submittedName>
</protein>
<feature type="transmembrane region" description="Helical" evidence="6">
    <location>
        <begin position="287"/>
        <end position="309"/>
    </location>
</feature>
<sequence length="650" mass="68134">MKKLSKTAYGGIPGKDYVPYEDGRNKTAANPIVLTIGIILTILFAASTAYSGMKSGLTVAAGIPGAILGSGILSIFIRKNNFLMKNVLQSMATGGESLASGIIFVLPAILLIGGRVNFWQGIAVGIAGVLLSVGFLSFVQDYLLVEEHGKLMYPESMAISETLVASDAGGNSLKYMGIGFGIGGVFTALTTAVFGLVNNVISYTNETFYKWKFEMEVNPMLAAIGFIVGTEIAVLMFAGSIMANFGVAPLIGYFSEMAQHGSVVWNATDIHLNAAEFATISGSYVKYIGAGMMISGGLIGAVRLIPTIVTSIKQTLEGRKNAEPGQRDSAGLISLVLGVIFAFMISFFISGGNIAMALIGALLSIILSMLFIIVSGRLTGTIGTSNLPVSGMTIASLVILTLVFLIMGWTSGADNKSLLLFATFIVVTISVAGGYTQAQKVTFITGGNPREIRKIFIVAGITGVVVVTGIIMLLKDQLANTANPEFAMPQANLMATLTKGILAGQLPWNMIIVGIVFGIVLYMVGVPVMTFAIGFYLPISTSSIILVGALVQVLVKTLSNKKGQAIREERMSSGVSLSSGLVAGASIIGLVGIILQVSGVLKVGMPAGFLASNAMAWIMLVVLIIAMVWPLMVIKKAPAPEVEVTSDEQN</sequence>
<feature type="transmembrane region" description="Helical" evidence="6">
    <location>
        <begin position="329"/>
        <end position="349"/>
    </location>
</feature>
<proteinExistence type="predicted"/>
<evidence type="ECO:0000313" key="7">
    <source>
        <dbReference type="EMBL" id="GBG97484.1"/>
    </source>
</evidence>
<keyword evidence="3 6" id="KW-0812">Transmembrane</keyword>
<evidence type="ECO:0000256" key="1">
    <source>
        <dbReference type="ARBA" id="ARBA00004141"/>
    </source>
</evidence>
<evidence type="ECO:0000256" key="4">
    <source>
        <dbReference type="ARBA" id="ARBA00022989"/>
    </source>
</evidence>
<gene>
    <name evidence="7" type="ORF">NtB2_01630</name>
</gene>
<dbReference type="InterPro" id="IPR045035">
    <property type="entry name" value="YSL-like"/>
</dbReference>
<feature type="transmembrane region" description="Helical" evidence="6">
    <location>
        <begin position="221"/>
        <end position="247"/>
    </location>
</feature>
<dbReference type="AlphaFoldDB" id="A0A2R5HHJ4"/>
<feature type="transmembrane region" description="Helical" evidence="6">
    <location>
        <begin position="455"/>
        <end position="474"/>
    </location>
</feature>
<evidence type="ECO:0000256" key="3">
    <source>
        <dbReference type="ARBA" id="ARBA00022692"/>
    </source>
</evidence>
<evidence type="ECO:0000256" key="5">
    <source>
        <dbReference type="ARBA" id="ARBA00023136"/>
    </source>
</evidence>
<feature type="transmembrane region" description="Helical" evidence="6">
    <location>
        <begin position="575"/>
        <end position="595"/>
    </location>
</feature>
<feature type="transmembrane region" description="Helical" evidence="6">
    <location>
        <begin position="122"/>
        <end position="144"/>
    </location>
</feature>
<evidence type="ECO:0000313" key="8">
    <source>
        <dbReference type="Proteomes" id="UP000245021"/>
    </source>
</evidence>
<accession>A0A2R5HHJ4</accession>
<keyword evidence="5 6" id="KW-0472">Membrane</keyword>
<keyword evidence="2" id="KW-0813">Transport</keyword>
<dbReference type="InterPro" id="IPR004814">
    <property type="entry name" value="Oligopep_transpt"/>
</dbReference>
<comment type="subcellular location">
    <subcellularLocation>
        <location evidence="1">Membrane</location>
        <topology evidence="1">Multi-pass membrane protein</topology>
    </subcellularLocation>
</comment>
<dbReference type="GO" id="GO:0016020">
    <property type="term" value="C:membrane"/>
    <property type="evidence" value="ECO:0007669"/>
    <property type="project" value="UniProtKB-SubCell"/>
</dbReference>
<dbReference type="RefSeq" id="WP_109246441.1">
    <property type="nucleotide sequence ID" value="NZ_BFFO01000014.1"/>
</dbReference>
<feature type="transmembrane region" description="Helical" evidence="6">
    <location>
        <begin position="387"/>
        <end position="406"/>
    </location>
</feature>
<keyword evidence="8" id="KW-1185">Reference proteome</keyword>
<evidence type="ECO:0000256" key="6">
    <source>
        <dbReference type="SAM" id="Phobius"/>
    </source>
</evidence>
<keyword evidence="4 6" id="KW-1133">Transmembrane helix</keyword>
<dbReference type="EMBL" id="BFFO01000014">
    <property type="protein sequence ID" value="GBG97484.1"/>
    <property type="molecule type" value="Genomic_DNA"/>
</dbReference>
<feature type="transmembrane region" description="Helical" evidence="6">
    <location>
        <begin position="356"/>
        <end position="375"/>
    </location>
</feature>
<name>A0A2R5HHJ4_9LACT</name>
<dbReference type="InterPro" id="IPR004813">
    <property type="entry name" value="OPT"/>
</dbReference>
<organism evidence="7 8">
    <name type="scientific">Lactococcus termiticola</name>
    <dbReference type="NCBI Taxonomy" id="2169526"/>
    <lineage>
        <taxon>Bacteria</taxon>
        <taxon>Bacillati</taxon>
        <taxon>Bacillota</taxon>
        <taxon>Bacilli</taxon>
        <taxon>Lactobacillales</taxon>
        <taxon>Streptococcaceae</taxon>
        <taxon>Lactococcus</taxon>
    </lineage>
</organism>
<feature type="transmembrane region" description="Helical" evidence="6">
    <location>
        <begin position="506"/>
        <end position="525"/>
    </location>
</feature>
<dbReference type="PANTHER" id="PTHR31645">
    <property type="entry name" value="OLIGOPEPTIDE TRANSPORTER YGL114W-RELATED"/>
    <property type="match status" value="1"/>
</dbReference>
<feature type="transmembrane region" description="Helical" evidence="6">
    <location>
        <begin position="98"/>
        <end position="116"/>
    </location>
</feature>
<dbReference type="NCBIfam" id="TIGR00733">
    <property type="entry name" value="OPT family oligopeptide transporter"/>
    <property type="match status" value="1"/>
</dbReference>
<feature type="transmembrane region" description="Helical" evidence="6">
    <location>
        <begin position="418"/>
        <end position="435"/>
    </location>
</feature>
<dbReference type="GO" id="GO:0035673">
    <property type="term" value="F:oligopeptide transmembrane transporter activity"/>
    <property type="evidence" value="ECO:0007669"/>
    <property type="project" value="InterPro"/>
</dbReference>
<reference evidence="7 8" key="1">
    <citation type="journal article" date="2018" name="Genome Announc.">
        <title>Draft Genome Sequence of Lactococcus sp. Strain NtB2 (JCM 32569), Isolated from the Gut of the Higher Termite Nasutitermes takasagoensis.</title>
        <authorList>
            <person name="Noda S."/>
            <person name="Aihara C."/>
            <person name="Yuki M."/>
            <person name="Ohkuma M."/>
        </authorList>
    </citation>
    <scope>NUCLEOTIDE SEQUENCE [LARGE SCALE GENOMIC DNA]</scope>
    <source>
        <strain evidence="7 8">NtB2</strain>
    </source>
</reference>
<dbReference type="OrthoDB" id="9809340at2"/>
<dbReference type="Pfam" id="PF03169">
    <property type="entry name" value="OPT"/>
    <property type="match status" value="1"/>
</dbReference>
<feature type="transmembrane region" description="Helical" evidence="6">
    <location>
        <begin position="56"/>
        <end position="77"/>
    </location>
</feature>
<evidence type="ECO:0000256" key="2">
    <source>
        <dbReference type="ARBA" id="ARBA00022448"/>
    </source>
</evidence>
<feature type="transmembrane region" description="Helical" evidence="6">
    <location>
        <begin position="531"/>
        <end position="555"/>
    </location>
</feature>
<feature type="transmembrane region" description="Helical" evidence="6">
    <location>
        <begin position="32"/>
        <end position="50"/>
    </location>
</feature>